<dbReference type="PIRSF" id="PIRSF028758">
    <property type="entry name" value="Cyclin, C/H/G types"/>
    <property type="match status" value="1"/>
</dbReference>
<dbReference type="STRING" id="407821.A0A087UFK8"/>
<keyword evidence="6 9" id="KW-0195">Cyclin</keyword>
<dbReference type="OMA" id="CLLHPPH"/>
<evidence type="ECO:0000313" key="12">
    <source>
        <dbReference type="EMBL" id="KFM76147.1"/>
    </source>
</evidence>
<sequence>MAGNFWQSSHFQQWLLDRQDLLRERHHDLQIFSEEEYQKVMIFFANFIQALGEQLKVKQQVIATATVYFKRFFVRNSLKCIDPLLMAPTCIFLASKVEEFGVISNSRLISTCQTVVKNKFAYAYPQEFPYRMTHVLECEFYLLEMMDCCLVLYHPYRPLVYYVQDIGQEEALLPMAWKVINDSLRTDVCLLYPPHQIALACLHMACVILGKDCKQWFAELNVDMEKILEITRQILSLYDAWKQFDEKKEVPALLAKVPKPKTQPTRPPSQGPGGTSSDPNNPVTCQPSTVRG</sequence>
<dbReference type="SUPFAM" id="SSF47954">
    <property type="entry name" value="Cyclin-like"/>
    <property type="match status" value="2"/>
</dbReference>
<evidence type="ECO:0000256" key="2">
    <source>
        <dbReference type="ARBA" id="ARBA00008638"/>
    </source>
</evidence>
<evidence type="ECO:0000256" key="5">
    <source>
        <dbReference type="ARBA" id="ARBA00023015"/>
    </source>
</evidence>
<evidence type="ECO:0000256" key="6">
    <source>
        <dbReference type="ARBA" id="ARBA00023127"/>
    </source>
</evidence>
<feature type="non-terminal residue" evidence="12">
    <location>
        <position position="292"/>
    </location>
</feature>
<dbReference type="PANTHER" id="PTHR10026">
    <property type="entry name" value="CYCLIN"/>
    <property type="match status" value="1"/>
</dbReference>
<dbReference type="InterPro" id="IPR036915">
    <property type="entry name" value="Cyclin-like_sf"/>
</dbReference>
<evidence type="ECO:0000256" key="1">
    <source>
        <dbReference type="ARBA" id="ARBA00004123"/>
    </source>
</evidence>
<feature type="domain" description="Cyclin-like" evidence="11">
    <location>
        <begin position="157"/>
        <end position="236"/>
    </location>
</feature>
<dbReference type="GO" id="GO:0032991">
    <property type="term" value="C:protein-containing complex"/>
    <property type="evidence" value="ECO:0007669"/>
    <property type="project" value="UniProtKB-ARBA"/>
</dbReference>
<organism evidence="12 13">
    <name type="scientific">Stegodyphus mimosarum</name>
    <name type="common">African social velvet spider</name>
    <dbReference type="NCBI Taxonomy" id="407821"/>
    <lineage>
        <taxon>Eukaryota</taxon>
        <taxon>Metazoa</taxon>
        <taxon>Ecdysozoa</taxon>
        <taxon>Arthropoda</taxon>
        <taxon>Chelicerata</taxon>
        <taxon>Arachnida</taxon>
        <taxon>Araneae</taxon>
        <taxon>Araneomorphae</taxon>
        <taxon>Entelegynae</taxon>
        <taxon>Eresoidea</taxon>
        <taxon>Eresidae</taxon>
        <taxon>Stegodyphus</taxon>
    </lineage>
</organism>
<dbReference type="GO" id="GO:0006357">
    <property type="term" value="P:regulation of transcription by RNA polymerase II"/>
    <property type="evidence" value="ECO:0007669"/>
    <property type="project" value="InterPro"/>
</dbReference>
<feature type="compositionally biased region" description="Polar residues" evidence="10">
    <location>
        <begin position="275"/>
        <end position="292"/>
    </location>
</feature>
<dbReference type="CDD" id="cd20514">
    <property type="entry name" value="CYCLIN_CCNC_rpt2"/>
    <property type="match status" value="1"/>
</dbReference>
<dbReference type="Pfam" id="PF00134">
    <property type="entry name" value="Cyclin_N"/>
    <property type="match status" value="1"/>
</dbReference>
<evidence type="ECO:0000256" key="4">
    <source>
        <dbReference type="ARBA" id="ARBA00022491"/>
    </source>
</evidence>
<comment type="similarity">
    <text evidence="2">Belongs to the cyclin family. Cyclin C subfamily.</text>
</comment>
<feature type="domain" description="Cyclin-like" evidence="11">
    <location>
        <begin position="46"/>
        <end position="144"/>
    </location>
</feature>
<accession>A0A087UFK8</accession>
<keyword evidence="5" id="KW-0805">Transcription regulation</keyword>
<dbReference type="FunFam" id="1.10.472.10:FF:000015">
    <property type="entry name" value="Putative cyclin-c"/>
    <property type="match status" value="1"/>
</dbReference>
<dbReference type="InterPro" id="IPR013763">
    <property type="entry name" value="Cyclin-like_dom"/>
</dbReference>
<evidence type="ECO:0000256" key="8">
    <source>
        <dbReference type="ARBA" id="ARBA00023242"/>
    </source>
</evidence>
<evidence type="ECO:0000313" key="13">
    <source>
        <dbReference type="Proteomes" id="UP000054359"/>
    </source>
</evidence>
<keyword evidence="13" id="KW-1185">Reference proteome</keyword>
<evidence type="ECO:0000256" key="3">
    <source>
        <dbReference type="ARBA" id="ARBA00019492"/>
    </source>
</evidence>
<feature type="region of interest" description="Disordered" evidence="10">
    <location>
        <begin position="254"/>
        <end position="292"/>
    </location>
</feature>
<dbReference type="GO" id="GO:0005634">
    <property type="term" value="C:nucleus"/>
    <property type="evidence" value="ECO:0007669"/>
    <property type="project" value="UniProtKB-SubCell"/>
</dbReference>
<dbReference type="Pfam" id="PF16899">
    <property type="entry name" value="Cyclin_C_2"/>
    <property type="match status" value="1"/>
</dbReference>
<keyword evidence="4" id="KW-0678">Repressor</keyword>
<dbReference type="AlphaFoldDB" id="A0A087UFK8"/>
<name>A0A087UFK8_STEMI</name>
<protein>
    <recommendedName>
        <fullName evidence="3">Cyclin-C</fullName>
    </recommendedName>
</protein>
<reference evidence="12 13" key="1">
    <citation type="submission" date="2013-11" db="EMBL/GenBank/DDBJ databases">
        <title>Genome sequencing of Stegodyphus mimosarum.</title>
        <authorList>
            <person name="Bechsgaard J."/>
        </authorList>
    </citation>
    <scope>NUCLEOTIDE SEQUENCE [LARGE SCALE GENOMIC DNA]</scope>
</reference>
<gene>
    <name evidence="12" type="ORF">X975_25320</name>
</gene>
<evidence type="ECO:0000259" key="11">
    <source>
        <dbReference type="SMART" id="SM00385"/>
    </source>
</evidence>
<comment type="subcellular location">
    <subcellularLocation>
        <location evidence="1">Nucleus</location>
    </subcellularLocation>
</comment>
<keyword evidence="8" id="KW-0539">Nucleus</keyword>
<dbReference type="GO" id="GO:0016538">
    <property type="term" value="F:cyclin-dependent protein serine/threonine kinase regulator activity"/>
    <property type="evidence" value="ECO:0007669"/>
    <property type="project" value="InterPro"/>
</dbReference>
<evidence type="ECO:0000256" key="9">
    <source>
        <dbReference type="RuleBase" id="RU000383"/>
    </source>
</evidence>
<dbReference type="InterPro" id="IPR006671">
    <property type="entry name" value="Cyclin_N"/>
</dbReference>
<dbReference type="EMBL" id="KK119604">
    <property type="protein sequence ID" value="KFM76147.1"/>
    <property type="molecule type" value="Genomic_DNA"/>
</dbReference>
<dbReference type="InterPro" id="IPR043198">
    <property type="entry name" value="Cyclin/Ssn8"/>
</dbReference>
<evidence type="ECO:0000256" key="10">
    <source>
        <dbReference type="SAM" id="MobiDB-lite"/>
    </source>
</evidence>
<dbReference type="Proteomes" id="UP000054359">
    <property type="component" value="Unassembled WGS sequence"/>
</dbReference>
<dbReference type="InterPro" id="IPR031658">
    <property type="entry name" value="Cyclin_C_2"/>
</dbReference>
<keyword evidence="7" id="KW-0804">Transcription</keyword>
<evidence type="ECO:0000256" key="7">
    <source>
        <dbReference type="ARBA" id="ARBA00023163"/>
    </source>
</evidence>
<dbReference type="OrthoDB" id="10266018at2759"/>
<dbReference type="Gene3D" id="1.10.472.10">
    <property type="entry name" value="Cyclin-like"/>
    <property type="match status" value="2"/>
</dbReference>
<proteinExistence type="inferred from homology"/>
<dbReference type="SMART" id="SM00385">
    <property type="entry name" value="CYCLIN"/>
    <property type="match status" value="2"/>
</dbReference>
<dbReference type="CDD" id="cd20513">
    <property type="entry name" value="CYCLIN_CCNC_rpt1"/>
    <property type="match status" value="1"/>
</dbReference>